<feature type="chain" id="PRO_5014731365" evidence="2">
    <location>
        <begin position="28"/>
        <end position="67"/>
    </location>
</feature>
<evidence type="ECO:0000313" key="3">
    <source>
        <dbReference type="EMBL" id="SPC83000.1"/>
    </source>
</evidence>
<dbReference type="AlphaFoldDB" id="A0A2N9F7L1"/>
<keyword evidence="1" id="KW-1133">Transmembrane helix</keyword>
<feature type="transmembrane region" description="Helical" evidence="1">
    <location>
        <begin position="39"/>
        <end position="61"/>
    </location>
</feature>
<organism evidence="3">
    <name type="scientific">Fagus sylvatica</name>
    <name type="common">Beechnut</name>
    <dbReference type="NCBI Taxonomy" id="28930"/>
    <lineage>
        <taxon>Eukaryota</taxon>
        <taxon>Viridiplantae</taxon>
        <taxon>Streptophyta</taxon>
        <taxon>Embryophyta</taxon>
        <taxon>Tracheophyta</taxon>
        <taxon>Spermatophyta</taxon>
        <taxon>Magnoliopsida</taxon>
        <taxon>eudicotyledons</taxon>
        <taxon>Gunneridae</taxon>
        <taxon>Pentapetalae</taxon>
        <taxon>rosids</taxon>
        <taxon>fabids</taxon>
        <taxon>Fagales</taxon>
        <taxon>Fagaceae</taxon>
        <taxon>Fagus</taxon>
    </lineage>
</organism>
<evidence type="ECO:0000256" key="1">
    <source>
        <dbReference type="SAM" id="Phobius"/>
    </source>
</evidence>
<keyword evidence="2" id="KW-0732">Signal</keyword>
<accession>A0A2N9F7L1</accession>
<protein>
    <submittedName>
        <fullName evidence="3">Uncharacterized protein</fullName>
    </submittedName>
</protein>
<feature type="signal peptide" evidence="2">
    <location>
        <begin position="1"/>
        <end position="27"/>
    </location>
</feature>
<keyword evidence="1" id="KW-0812">Transmembrane</keyword>
<dbReference type="EMBL" id="OIVN01000613">
    <property type="protein sequence ID" value="SPC83000.1"/>
    <property type="molecule type" value="Genomic_DNA"/>
</dbReference>
<gene>
    <name evidence="3" type="ORF">FSB_LOCUS10882</name>
</gene>
<reference evidence="3" key="1">
    <citation type="submission" date="2018-02" db="EMBL/GenBank/DDBJ databases">
        <authorList>
            <person name="Cohen D.B."/>
            <person name="Kent A.D."/>
        </authorList>
    </citation>
    <scope>NUCLEOTIDE SEQUENCE</scope>
</reference>
<name>A0A2N9F7L1_FAGSY</name>
<sequence>MALSKASLMALMALLFTALSLIGAAQGQAAESPAPSPASPASAISPCLGSALLATAVAFVFGSKLRN</sequence>
<proteinExistence type="predicted"/>
<keyword evidence="1" id="KW-0472">Membrane</keyword>
<evidence type="ECO:0000256" key="2">
    <source>
        <dbReference type="SAM" id="SignalP"/>
    </source>
</evidence>